<dbReference type="InterPro" id="IPR009061">
    <property type="entry name" value="DNA-bd_dom_put_sf"/>
</dbReference>
<dbReference type="EMBL" id="JBHSBH010000010">
    <property type="protein sequence ID" value="MFC3997276.1"/>
    <property type="molecule type" value="Genomic_DNA"/>
</dbReference>
<dbReference type="PROSITE" id="PS50937">
    <property type="entry name" value="HTH_MERR_2"/>
    <property type="match status" value="1"/>
</dbReference>
<dbReference type="InterPro" id="IPR047057">
    <property type="entry name" value="MerR_fam"/>
</dbReference>
<gene>
    <name evidence="3" type="ORF">ACFOVU_15195</name>
</gene>
<sequence>MLSSELAELAGVTVRTLRHYHQVGLLPEPPRSAGGYRDYDVGHLVRLLRITRMTALGVPLSVLPAVLDDPAAAEELLDELDRHAAADIERLTARRAGIAALRRSGAPPDLGPELSAWRSAPAAGIPADMARYEHEQLILVGHLLGKDGPAGLAALFRGPDGETAAPAPLTARFYALGPDTPDDEIASLIDDLVAHLRPVMARLDDLLPLGAEASALMDELNEQTLRPVQHRVLRRVQQRLARPGGA</sequence>
<evidence type="ECO:0000256" key="1">
    <source>
        <dbReference type="ARBA" id="ARBA00023125"/>
    </source>
</evidence>
<organism evidence="3 4">
    <name type="scientific">Nocardiopsis sediminis</name>
    <dbReference type="NCBI Taxonomy" id="1778267"/>
    <lineage>
        <taxon>Bacteria</taxon>
        <taxon>Bacillati</taxon>
        <taxon>Actinomycetota</taxon>
        <taxon>Actinomycetes</taxon>
        <taxon>Streptosporangiales</taxon>
        <taxon>Nocardiopsidaceae</taxon>
        <taxon>Nocardiopsis</taxon>
    </lineage>
</organism>
<dbReference type="PANTHER" id="PTHR30204">
    <property type="entry name" value="REDOX-CYCLING DRUG-SENSING TRANSCRIPTIONAL ACTIVATOR SOXR"/>
    <property type="match status" value="1"/>
</dbReference>
<dbReference type="Proteomes" id="UP001595847">
    <property type="component" value="Unassembled WGS sequence"/>
</dbReference>
<name>A0ABV8FRG8_9ACTN</name>
<protein>
    <submittedName>
        <fullName evidence="3">MerR family transcriptional regulator</fullName>
    </submittedName>
</protein>
<dbReference type="InterPro" id="IPR000551">
    <property type="entry name" value="MerR-type_HTH_dom"/>
</dbReference>
<dbReference type="SUPFAM" id="SSF46955">
    <property type="entry name" value="Putative DNA-binding domain"/>
    <property type="match status" value="1"/>
</dbReference>
<keyword evidence="1" id="KW-0238">DNA-binding</keyword>
<evidence type="ECO:0000313" key="3">
    <source>
        <dbReference type="EMBL" id="MFC3997276.1"/>
    </source>
</evidence>
<dbReference type="PANTHER" id="PTHR30204:SF93">
    <property type="entry name" value="HTH MERR-TYPE DOMAIN-CONTAINING PROTEIN"/>
    <property type="match status" value="1"/>
</dbReference>
<reference evidence="4" key="1">
    <citation type="journal article" date="2019" name="Int. J. Syst. Evol. Microbiol.">
        <title>The Global Catalogue of Microorganisms (GCM) 10K type strain sequencing project: providing services to taxonomists for standard genome sequencing and annotation.</title>
        <authorList>
            <consortium name="The Broad Institute Genomics Platform"/>
            <consortium name="The Broad Institute Genome Sequencing Center for Infectious Disease"/>
            <person name="Wu L."/>
            <person name="Ma J."/>
        </authorList>
    </citation>
    <scope>NUCLEOTIDE SEQUENCE [LARGE SCALE GENOMIC DNA]</scope>
    <source>
        <strain evidence="4">TBRC 1826</strain>
    </source>
</reference>
<dbReference type="SMART" id="SM00422">
    <property type="entry name" value="HTH_MERR"/>
    <property type="match status" value="1"/>
</dbReference>
<feature type="domain" description="HTH merR-type" evidence="2">
    <location>
        <begin position="1"/>
        <end position="69"/>
    </location>
</feature>
<proteinExistence type="predicted"/>
<evidence type="ECO:0000259" key="2">
    <source>
        <dbReference type="PROSITE" id="PS50937"/>
    </source>
</evidence>
<accession>A0ABV8FRG8</accession>
<evidence type="ECO:0000313" key="4">
    <source>
        <dbReference type="Proteomes" id="UP001595847"/>
    </source>
</evidence>
<comment type="caution">
    <text evidence="3">The sequence shown here is derived from an EMBL/GenBank/DDBJ whole genome shotgun (WGS) entry which is preliminary data.</text>
</comment>
<dbReference type="Pfam" id="PF00376">
    <property type="entry name" value="MerR"/>
    <property type="match status" value="1"/>
</dbReference>
<dbReference type="RefSeq" id="WP_378534116.1">
    <property type="nucleotide sequence ID" value="NZ_JBHSBH010000010.1"/>
</dbReference>
<keyword evidence="4" id="KW-1185">Reference proteome</keyword>
<dbReference type="CDD" id="cd00592">
    <property type="entry name" value="HTH_MerR-like"/>
    <property type="match status" value="1"/>
</dbReference>
<dbReference type="Gene3D" id="1.10.1660.10">
    <property type="match status" value="1"/>
</dbReference>